<comment type="caution">
    <text evidence="2">The sequence shown here is derived from an EMBL/GenBank/DDBJ whole genome shotgun (WGS) entry which is preliminary data.</text>
</comment>
<gene>
    <name evidence="2" type="ORF">PCOR1329_LOCUS50026</name>
</gene>
<protein>
    <submittedName>
        <fullName evidence="2">Uncharacterized protein</fullName>
    </submittedName>
</protein>
<dbReference type="Proteomes" id="UP001189429">
    <property type="component" value="Unassembled WGS sequence"/>
</dbReference>
<feature type="region of interest" description="Disordered" evidence="1">
    <location>
        <begin position="1"/>
        <end position="27"/>
    </location>
</feature>
<accession>A0ABN9UN22</accession>
<sequence>MSGARGLARPARLAARRSGPFARRLPEGRASASRLLSGFRGKSSAVIVDGGKVPDDVVAEMARASGQHERPLDVLAVGQRGTMAALSALAQLRQESQSPTFTVSKIEQEDIIAQARPGFRVDGHNNYRLNVPEASLWEKVPGERVASRLMVGNQTEVMPLAKAIAARVKEVPEGGSISVETTVGGRDERRLLRVSRLVHAVARALHWQVSPVDATRPTRPFRCAASLVGDQAPAAADGQGTVSPVLRVEVVPSGPVGGVALSVPAE</sequence>
<keyword evidence="3" id="KW-1185">Reference proteome</keyword>
<name>A0ABN9UN22_9DINO</name>
<feature type="compositionally biased region" description="Low complexity" evidence="1">
    <location>
        <begin position="1"/>
        <end position="20"/>
    </location>
</feature>
<proteinExistence type="predicted"/>
<evidence type="ECO:0000256" key="1">
    <source>
        <dbReference type="SAM" id="MobiDB-lite"/>
    </source>
</evidence>
<evidence type="ECO:0000313" key="3">
    <source>
        <dbReference type="Proteomes" id="UP001189429"/>
    </source>
</evidence>
<reference evidence="2" key="1">
    <citation type="submission" date="2023-10" db="EMBL/GenBank/DDBJ databases">
        <authorList>
            <person name="Chen Y."/>
            <person name="Shah S."/>
            <person name="Dougan E. K."/>
            <person name="Thang M."/>
            <person name="Chan C."/>
        </authorList>
    </citation>
    <scope>NUCLEOTIDE SEQUENCE [LARGE SCALE GENOMIC DNA]</scope>
</reference>
<dbReference type="EMBL" id="CAUYUJ010016059">
    <property type="protein sequence ID" value="CAK0861323.1"/>
    <property type="molecule type" value="Genomic_DNA"/>
</dbReference>
<evidence type="ECO:0000313" key="2">
    <source>
        <dbReference type="EMBL" id="CAK0861323.1"/>
    </source>
</evidence>
<organism evidence="2 3">
    <name type="scientific">Prorocentrum cordatum</name>
    <dbReference type="NCBI Taxonomy" id="2364126"/>
    <lineage>
        <taxon>Eukaryota</taxon>
        <taxon>Sar</taxon>
        <taxon>Alveolata</taxon>
        <taxon>Dinophyceae</taxon>
        <taxon>Prorocentrales</taxon>
        <taxon>Prorocentraceae</taxon>
        <taxon>Prorocentrum</taxon>
    </lineage>
</organism>